<evidence type="ECO:0000259" key="2">
    <source>
        <dbReference type="Pfam" id="PF04073"/>
    </source>
</evidence>
<dbReference type="CDD" id="cd04335">
    <property type="entry name" value="PrdX_deacylase"/>
    <property type="match status" value="1"/>
</dbReference>
<proteinExistence type="inferred from homology"/>
<dbReference type="PANTHER" id="PTHR31423:SF3">
    <property type="entry name" value="PROLYL-TRNA SYNTHETASE ASSOCIATED DOMAIN-CONTAINING PROTEIN 1-RELATED"/>
    <property type="match status" value="1"/>
</dbReference>
<name>A0AAU7PR94_9FIRM</name>
<dbReference type="InterPro" id="IPR040285">
    <property type="entry name" value="ProX/PRXD1"/>
</dbReference>
<feature type="domain" description="YbaK/aminoacyl-tRNA synthetase-associated" evidence="2">
    <location>
        <begin position="48"/>
        <end position="173"/>
    </location>
</feature>
<evidence type="ECO:0000313" key="3">
    <source>
        <dbReference type="EMBL" id="XBS54737.1"/>
    </source>
</evidence>
<reference evidence="3" key="1">
    <citation type="submission" date="2024-06" db="EMBL/GenBank/DDBJ databases">
        <title>Lacrimispora cavernae sp. nov., a novel anaerobe isolated from bat guano pile inside a cave.</title>
        <authorList>
            <person name="Miller S.L."/>
            <person name="Lu N."/>
            <person name="King J."/>
            <person name="Sankaranarayanan K."/>
            <person name="Lawson P.A."/>
        </authorList>
    </citation>
    <scope>NUCLEOTIDE SEQUENCE</scope>
    <source>
        <strain evidence="3">BS-2</strain>
    </source>
</reference>
<protein>
    <submittedName>
        <fullName evidence="3">Prolyl-tRNA synthetase associated domain-containing protein</fullName>
    </submittedName>
</protein>
<dbReference type="Gene3D" id="3.90.960.10">
    <property type="entry name" value="YbaK/aminoacyl-tRNA synthetase-associated domain"/>
    <property type="match status" value="1"/>
</dbReference>
<dbReference type="RefSeq" id="WP_349947428.1">
    <property type="nucleotide sequence ID" value="NZ_CP157940.1"/>
</dbReference>
<dbReference type="InterPro" id="IPR036754">
    <property type="entry name" value="YbaK/aa-tRNA-synt-asso_dom_sf"/>
</dbReference>
<dbReference type="GO" id="GO:0002161">
    <property type="term" value="F:aminoacyl-tRNA deacylase activity"/>
    <property type="evidence" value="ECO:0007669"/>
    <property type="project" value="InterPro"/>
</dbReference>
<dbReference type="PANTHER" id="PTHR31423">
    <property type="entry name" value="YBAK DOMAIN-CONTAINING PROTEIN"/>
    <property type="match status" value="1"/>
</dbReference>
<dbReference type="Pfam" id="PF04073">
    <property type="entry name" value="tRNA_edit"/>
    <property type="match status" value="1"/>
</dbReference>
<gene>
    <name evidence="3" type="ORF">ABFV83_02795</name>
</gene>
<comment type="similarity">
    <text evidence="1">Belongs to the PRORSD1 family.</text>
</comment>
<dbReference type="SUPFAM" id="SSF55826">
    <property type="entry name" value="YbaK/ProRS associated domain"/>
    <property type="match status" value="1"/>
</dbReference>
<dbReference type="InterPro" id="IPR007214">
    <property type="entry name" value="YbaK/aa-tRNA-synth-assoc-dom"/>
</dbReference>
<dbReference type="AlphaFoldDB" id="A0AAU7PR94"/>
<organism evidence="3">
    <name type="scientific">Lacrimispora sp. BS-2</name>
    <dbReference type="NCBI Taxonomy" id="3151850"/>
    <lineage>
        <taxon>Bacteria</taxon>
        <taxon>Bacillati</taxon>
        <taxon>Bacillota</taxon>
        <taxon>Clostridia</taxon>
        <taxon>Lachnospirales</taxon>
        <taxon>Lachnospiraceae</taxon>
        <taxon>Lacrimispora</taxon>
    </lineage>
</organism>
<dbReference type="EMBL" id="CP157940">
    <property type="protein sequence ID" value="XBS54737.1"/>
    <property type="molecule type" value="Genomic_DNA"/>
</dbReference>
<accession>A0AAU7PR94</accession>
<evidence type="ECO:0000256" key="1">
    <source>
        <dbReference type="ARBA" id="ARBA00010201"/>
    </source>
</evidence>
<sequence length="193" mass="22163">MIHTNDTFYLDKTLYDGCPNDLTGRLPKEIRTYELLDKLNISYQRVDHSPLPTIEACQEVDALLKIEICKNLFLRNAQKTDFYLLLLPGEKKFRTSVLSKQIGSARLSFAEPEFMIEFLDITPGSVSVLGLMNDKNRRVRLLIDKDVLTHEFFACHPCINTSSLKFKTADLLDKFLPAIQCEYTLVDLPSEQK</sequence>